<keyword evidence="8" id="KW-1185">Reference proteome</keyword>
<dbReference type="InterPro" id="IPR041118">
    <property type="entry name" value="Rx_N"/>
</dbReference>
<organism evidence="8 9">
    <name type="scientific">Durio zibethinus</name>
    <name type="common">Durian</name>
    <dbReference type="NCBI Taxonomy" id="66656"/>
    <lineage>
        <taxon>Eukaryota</taxon>
        <taxon>Viridiplantae</taxon>
        <taxon>Streptophyta</taxon>
        <taxon>Embryophyta</taxon>
        <taxon>Tracheophyta</taxon>
        <taxon>Spermatophyta</taxon>
        <taxon>Magnoliopsida</taxon>
        <taxon>eudicotyledons</taxon>
        <taxon>Gunneridae</taxon>
        <taxon>Pentapetalae</taxon>
        <taxon>rosids</taxon>
        <taxon>malvids</taxon>
        <taxon>Malvales</taxon>
        <taxon>Malvaceae</taxon>
        <taxon>Helicteroideae</taxon>
        <taxon>Durio</taxon>
    </lineage>
</organism>
<dbReference type="FunFam" id="1.10.10.10:FF:000322">
    <property type="entry name" value="Probable disease resistance protein At1g63360"/>
    <property type="match status" value="1"/>
</dbReference>
<dbReference type="InterPro" id="IPR042197">
    <property type="entry name" value="Apaf_helical"/>
</dbReference>
<dbReference type="GeneID" id="111307656"/>
<keyword evidence="3" id="KW-0547">Nucleotide-binding</keyword>
<accession>A0A6P6A9F1</accession>
<dbReference type="Gene3D" id="1.20.5.4130">
    <property type="match status" value="1"/>
</dbReference>
<dbReference type="Proteomes" id="UP000515121">
    <property type="component" value="Unplaced"/>
</dbReference>
<reference evidence="9 10" key="1">
    <citation type="submission" date="2025-04" db="UniProtKB">
        <authorList>
            <consortium name="RefSeq"/>
        </authorList>
    </citation>
    <scope>IDENTIFICATION</scope>
    <source>
        <tissue evidence="9 10">Fruit stalk</tissue>
    </source>
</reference>
<dbReference type="GO" id="GO:0051707">
    <property type="term" value="P:response to other organism"/>
    <property type="evidence" value="ECO:0007669"/>
    <property type="project" value="UniProtKB-ARBA"/>
</dbReference>
<dbReference type="AlphaFoldDB" id="A0A6P6A9F1"/>
<dbReference type="SUPFAM" id="SSF52058">
    <property type="entry name" value="L domain-like"/>
    <property type="match status" value="2"/>
</dbReference>
<dbReference type="FunFam" id="3.40.50.300:FF:001091">
    <property type="entry name" value="Probable disease resistance protein At1g61300"/>
    <property type="match status" value="1"/>
</dbReference>
<keyword evidence="2" id="KW-0677">Repeat</keyword>
<dbReference type="InterPro" id="IPR056789">
    <property type="entry name" value="LRR_R13L1-DRL21"/>
</dbReference>
<dbReference type="InterPro" id="IPR038005">
    <property type="entry name" value="RX-like_CC"/>
</dbReference>
<dbReference type="PRINTS" id="PR00364">
    <property type="entry name" value="DISEASERSIST"/>
</dbReference>
<proteinExistence type="predicted"/>
<evidence type="ECO:0000256" key="6">
    <source>
        <dbReference type="SAM" id="Coils"/>
    </source>
</evidence>
<gene>
    <name evidence="9 10" type="primary">LOC111307656</name>
</gene>
<dbReference type="RefSeq" id="XP_022761465.1">
    <property type="nucleotide sequence ID" value="XM_022905730.1"/>
</dbReference>
<evidence type="ECO:0000313" key="9">
    <source>
        <dbReference type="RefSeq" id="XP_022761465.1"/>
    </source>
</evidence>
<dbReference type="InterPro" id="IPR003593">
    <property type="entry name" value="AAA+_ATPase"/>
</dbReference>
<dbReference type="InterPro" id="IPR027417">
    <property type="entry name" value="P-loop_NTPase"/>
</dbReference>
<dbReference type="Gene3D" id="1.10.10.10">
    <property type="entry name" value="Winged helix-like DNA-binding domain superfamily/Winged helix DNA-binding domain"/>
    <property type="match status" value="1"/>
</dbReference>
<dbReference type="Pfam" id="PF18052">
    <property type="entry name" value="Rx_N"/>
    <property type="match status" value="1"/>
</dbReference>
<keyword evidence="1" id="KW-0433">Leucine-rich repeat</keyword>
<dbReference type="InterPro" id="IPR036388">
    <property type="entry name" value="WH-like_DNA-bd_sf"/>
</dbReference>
<protein>
    <submittedName>
        <fullName evidence="9 10">Disease resistance protein RGA3</fullName>
    </submittedName>
</protein>
<dbReference type="InterPro" id="IPR058922">
    <property type="entry name" value="WHD_DRP"/>
</dbReference>
<dbReference type="Pfam" id="PF00931">
    <property type="entry name" value="NB-ARC"/>
    <property type="match status" value="1"/>
</dbReference>
<dbReference type="Pfam" id="PF23559">
    <property type="entry name" value="WHD_DRP"/>
    <property type="match status" value="1"/>
</dbReference>
<dbReference type="GO" id="GO:0006952">
    <property type="term" value="P:defense response"/>
    <property type="evidence" value="ECO:0007669"/>
    <property type="project" value="UniProtKB-KW"/>
</dbReference>
<dbReference type="Gene3D" id="3.80.10.10">
    <property type="entry name" value="Ribonuclease Inhibitor"/>
    <property type="match status" value="4"/>
</dbReference>
<evidence type="ECO:0000256" key="4">
    <source>
        <dbReference type="ARBA" id="ARBA00022821"/>
    </source>
</evidence>
<evidence type="ECO:0000256" key="2">
    <source>
        <dbReference type="ARBA" id="ARBA00022737"/>
    </source>
</evidence>
<evidence type="ECO:0000259" key="7">
    <source>
        <dbReference type="SMART" id="SM00382"/>
    </source>
</evidence>
<dbReference type="RefSeq" id="XP_022761466.1">
    <property type="nucleotide sequence ID" value="XM_022905731.1"/>
</dbReference>
<dbReference type="GO" id="GO:0043531">
    <property type="term" value="F:ADP binding"/>
    <property type="evidence" value="ECO:0007669"/>
    <property type="project" value="InterPro"/>
</dbReference>
<keyword evidence="6" id="KW-0175">Coiled coil</keyword>
<dbReference type="SMART" id="SM00382">
    <property type="entry name" value="AAA"/>
    <property type="match status" value="1"/>
</dbReference>
<name>A0A6P6A9F1_DURZI</name>
<dbReference type="InterPro" id="IPR032675">
    <property type="entry name" value="LRR_dom_sf"/>
</dbReference>
<dbReference type="PANTHER" id="PTHR36766">
    <property type="entry name" value="PLANT BROAD-SPECTRUM MILDEW RESISTANCE PROTEIN RPW8"/>
    <property type="match status" value="1"/>
</dbReference>
<dbReference type="KEGG" id="dzi:111307656"/>
<dbReference type="PANTHER" id="PTHR36766:SF70">
    <property type="entry name" value="DISEASE RESISTANCE PROTEIN RGA4"/>
    <property type="match status" value="1"/>
</dbReference>
<evidence type="ECO:0000313" key="10">
    <source>
        <dbReference type="RefSeq" id="XP_022761466.1"/>
    </source>
</evidence>
<dbReference type="SUPFAM" id="SSF52540">
    <property type="entry name" value="P-loop containing nucleoside triphosphate hydrolases"/>
    <property type="match status" value="1"/>
</dbReference>
<evidence type="ECO:0000313" key="8">
    <source>
        <dbReference type="Proteomes" id="UP000515121"/>
    </source>
</evidence>
<dbReference type="CDD" id="cd14798">
    <property type="entry name" value="RX-CC_like"/>
    <property type="match status" value="1"/>
</dbReference>
<dbReference type="Gene3D" id="3.40.50.300">
    <property type="entry name" value="P-loop containing nucleotide triphosphate hydrolases"/>
    <property type="match status" value="1"/>
</dbReference>
<keyword evidence="4" id="KW-0611">Plant defense</keyword>
<dbReference type="InterPro" id="IPR002182">
    <property type="entry name" value="NB-ARC"/>
</dbReference>
<keyword evidence="5" id="KW-0067">ATP-binding</keyword>
<feature type="domain" description="AAA+ ATPase" evidence="7">
    <location>
        <begin position="187"/>
        <end position="327"/>
    </location>
</feature>
<dbReference type="OrthoDB" id="1749024at2759"/>
<dbReference type="GO" id="GO:0005524">
    <property type="term" value="F:ATP binding"/>
    <property type="evidence" value="ECO:0007669"/>
    <property type="project" value="UniProtKB-KW"/>
</dbReference>
<dbReference type="Pfam" id="PF25019">
    <property type="entry name" value="LRR_R13L1-DRL21"/>
    <property type="match status" value="2"/>
</dbReference>
<feature type="coiled-coil region" evidence="6">
    <location>
        <begin position="693"/>
        <end position="720"/>
    </location>
</feature>
<sequence length="1170" mass="131956">MAEALLGFVIEAALSKVISLANEQINLAWGFKKDLTRLRDSLTMIQAVLQDADGRQVRDKAVQLWLERLRDIAYEANDVLDDFAYEILRRKVKNQNQLKKKVCYFPFFKPVSVSFRFAKKIKKINGSLVQIKSDAAGFGLRVGNMDRVSQISRDYETDSILDSEVVGRKDDVSKIVNMLISLSGQHGVSVISIVGMAGIGKTTLAKSVCKEVEEKNIFDVIIWVCVSDNFTDQKILGGMLESLDRTAGGLSNINAIIQNLRKELEGQRFLLVLDDVWNEDREKWGRLKSRLSKINNNANSVVVTTRSQNVASVMETLSLHTHHLEKLSDDECWSIIKERAFGKRGGLVSSDLKDIGMEIARKCGGVPLVASILGGTMGLKLEKDTWLSIKNSDAWKLGNNNEILPTLKLSFDNLPFCLKQCFAYCSIFPQDHEIERDQLIQLWMAQGFLQPSAESRPYEGSLAEMEDIGNKYFNDLLSNSLFQDAERDAYGNITTCKMHDVVHELALSVSKSETLTLKTDCVGDLSHVRHLNFINEGEMIPKVSGATPQKLHSLFSKFDVYPNFPGEFRSLRVLNFEGAFIEELPASLGRLRHLRYFDISWTNIRALPESITKLYNLQTLRFMCCFCLQNLPKGMRDLVSLRHIFFNDPMLMPLEIGQLTCLQTLPLFSVGTEMGNLIEELGSLSQLRGELKISNLEYVRDNEEAKRAKLQEKTRIYKLELVWRSQREGGNNDEDVLGGLQPHSNLKSLTITGYAGENFPSWMLTKTNDVDSLLLHNLVDLKLINCRNCKNIPTIGQLCNLKVLTIDGMENVKYIGTEFYLNSSRCEGQKALSLFPALRKFTLKEMSSLEKLVEEVEAAMIGREQVVVFPCLEELIIWRCPKLQSIPVMSGFSSLQKLDVRWCERLSSIGDGLSASTYLKELSIWECSNLMSIPCLNMLCSLTKLEISGCEGLTSLPSGLCLCTSLEVLRICNCPSLISVPEDLGKLQSLRSLGITFCGKLTTIPDSLCHLTQLKVLNIGGLSEELEEFPGFGSIQHLHLSLEDFRLYGWEKLKALPYQLQYLTGLTSLDIRDFNEVEAIPQWLGNLSCLQELEFQRCKNLMYLPPIETMQCLSKLQTLKLNDCPKLKERCAEENSHEWSNISHIPNIFIDDVLVSLVEIEAVDPIHTCD</sequence>
<evidence type="ECO:0000256" key="5">
    <source>
        <dbReference type="ARBA" id="ARBA00022840"/>
    </source>
</evidence>
<evidence type="ECO:0000256" key="3">
    <source>
        <dbReference type="ARBA" id="ARBA00022741"/>
    </source>
</evidence>
<evidence type="ECO:0000256" key="1">
    <source>
        <dbReference type="ARBA" id="ARBA00022614"/>
    </source>
</evidence>
<dbReference type="Gene3D" id="1.10.8.430">
    <property type="entry name" value="Helical domain of apoptotic protease-activating factors"/>
    <property type="match status" value="1"/>
</dbReference>